<organism evidence="8 9">
    <name type="scientific">Marispirochaeta aestuarii</name>
    <dbReference type="NCBI Taxonomy" id="1963862"/>
    <lineage>
        <taxon>Bacteria</taxon>
        <taxon>Pseudomonadati</taxon>
        <taxon>Spirochaetota</taxon>
        <taxon>Spirochaetia</taxon>
        <taxon>Spirochaetales</taxon>
        <taxon>Spirochaetaceae</taxon>
        <taxon>Marispirochaeta</taxon>
    </lineage>
</organism>
<gene>
    <name evidence="8" type="ORF">B4O97_09600</name>
</gene>
<dbReference type="OrthoDB" id="9788907at2"/>
<comment type="caution">
    <text evidence="8">The sequence shown here is derived from an EMBL/GenBank/DDBJ whole genome shotgun (WGS) entry which is preliminary data.</text>
</comment>
<dbReference type="GO" id="GO:0005886">
    <property type="term" value="C:plasma membrane"/>
    <property type="evidence" value="ECO:0007669"/>
    <property type="project" value="UniProtKB-SubCell"/>
</dbReference>
<dbReference type="Proteomes" id="UP000192343">
    <property type="component" value="Unassembled WGS sequence"/>
</dbReference>
<dbReference type="AlphaFoldDB" id="A0A1Y1RZF3"/>
<dbReference type="InterPro" id="IPR052518">
    <property type="entry name" value="CHR_Transporter"/>
</dbReference>
<dbReference type="STRING" id="1963862.B4O97_09600"/>
<name>A0A1Y1RZF3_9SPIO</name>
<keyword evidence="4 7" id="KW-0812">Transmembrane</keyword>
<evidence type="ECO:0008006" key="10">
    <source>
        <dbReference type="Google" id="ProtNLM"/>
    </source>
</evidence>
<dbReference type="PANTHER" id="PTHR43663">
    <property type="entry name" value="CHROMATE TRANSPORT PROTEIN-RELATED"/>
    <property type="match status" value="1"/>
</dbReference>
<feature type="transmembrane region" description="Helical" evidence="7">
    <location>
        <begin position="146"/>
        <end position="176"/>
    </location>
</feature>
<dbReference type="EMBL" id="MWQY01000009">
    <property type="protein sequence ID" value="ORC35415.1"/>
    <property type="molecule type" value="Genomic_DNA"/>
</dbReference>
<dbReference type="PANTHER" id="PTHR43663:SF2">
    <property type="entry name" value="CHROMATE TRANSPORT PROTEIN-RELATED"/>
    <property type="match status" value="1"/>
</dbReference>
<comment type="similarity">
    <text evidence="2">Belongs to the chromate ion transporter (CHR) (TC 2.A.51) family.</text>
</comment>
<feature type="transmembrane region" description="Helical" evidence="7">
    <location>
        <begin position="115"/>
        <end position="134"/>
    </location>
</feature>
<dbReference type="RefSeq" id="WP_083050379.1">
    <property type="nucleotide sequence ID" value="NZ_MWQY01000009.1"/>
</dbReference>
<reference evidence="8 9" key="1">
    <citation type="submission" date="2017-03" db="EMBL/GenBank/DDBJ databases">
        <title>Draft Genome sequence of Marispirochaeta sp. strain JC444.</title>
        <authorList>
            <person name="Shivani Y."/>
            <person name="Subhash Y."/>
            <person name="Sasikala C."/>
            <person name="Ramana C."/>
        </authorList>
    </citation>
    <scope>NUCLEOTIDE SEQUENCE [LARGE SCALE GENOMIC DNA]</scope>
    <source>
        <strain evidence="8 9">JC444</strain>
    </source>
</reference>
<comment type="subcellular location">
    <subcellularLocation>
        <location evidence="1">Cell membrane</location>
        <topology evidence="1">Multi-pass membrane protein</topology>
    </subcellularLocation>
</comment>
<evidence type="ECO:0000256" key="2">
    <source>
        <dbReference type="ARBA" id="ARBA00005262"/>
    </source>
</evidence>
<evidence type="ECO:0000256" key="6">
    <source>
        <dbReference type="ARBA" id="ARBA00023136"/>
    </source>
</evidence>
<evidence type="ECO:0000256" key="5">
    <source>
        <dbReference type="ARBA" id="ARBA00022989"/>
    </source>
</evidence>
<evidence type="ECO:0000256" key="7">
    <source>
        <dbReference type="SAM" id="Phobius"/>
    </source>
</evidence>
<sequence>MKDFFKDLMVLYSLFFKIGLFSIGGGYVMLPMLRLELVEKRKWVNDRELLDYYAIGQATPGIIAVNTATFVGYTRRGIPGALASTAGMVSPSLIIILAIAIFIPMMETMPLFQKAFRGIRVAVSVLLVSTLISLTKKGWKSWIDGLLTLAAFSAVVLLGASPFPVILAAGFLGLLLRRHRSGLQ</sequence>
<feature type="transmembrane region" description="Helical" evidence="7">
    <location>
        <begin position="50"/>
        <end position="74"/>
    </location>
</feature>
<evidence type="ECO:0000256" key="4">
    <source>
        <dbReference type="ARBA" id="ARBA00022692"/>
    </source>
</evidence>
<keyword evidence="6 7" id="KW-0472">Membrane</keyword>
<dbReference type="GO" id="GO:0015109">
    <property type="term" value="F:chromate transmembrane transporter activity"/>
    <property type="evidence" value="ECO:0007669"/>
    <property type="project" value="InterPro"/>
</dbReference>
<keyword evidence="9" id="KW-1185">Reference proteome</keyword>
<evidence type="ECO:0000313" key="9">
    <source>
        <dbReference type="Proteomes" id="UP000192343"/>
    </source>
</evidence>
<proteinExistence type="inferred from homology"/>
<feature type="transmembrane region" description="Helical" evidence="7">
    <location>
        <begin position="12"/>
        <end position="30"/>
    </location>
</feature>
<dbReference type="Pfam" id="PF02417">
    <property type="entry name" value="Chromate_transp"/>
    <property type="match status" value="1"/>
</dbReference>
<keyword evidence="3" id="KW-1003">Cell membrane</keyword>
<evidence type="ECO:0000256" key="3">
    <source>
        <dbReference type="ARBA" id="ARBA00022475"/>
    </source>
</evidence>
<feature type="transmembrane region" description="Helical" evidence="7">
    <location>
        <begin position="80"/>
        <end position="103"/>
    </location>
</feature>
<keyword evidence="5 7" id="KW-1133">Transmembrane helix</keyword>
<evidence type="ECO:0000256" key="1">
    <source>
        <dbReference type="ARBA" id="ARBA00004651"/>
    </source>
</evidence>
<protein>
    <recommendedName>
        <fullName evidence="10">Chromate transporter</fullName>
    </recommendedName>
</protein>
<accession>A0A1Y1RZF3</accession>
<dbReference type="InterPro" id="IPR003370">
    <property type="entry name" value="Chromate_transpt"/>
</dbReference>
<evidence type="ECO:0000313" key="8">
    <source>
        <dbReference type="EMBL" id="ORC35415.1"/>
    </source>
</evidence>